<dbReference type="GO" id="GO:0042834">
    <property type="term" value="F:peptidoglycan binding"/>
    <property type="evidence" value="ECO:0007669"/>
    <property type="project" value="InterPro"/>
</dbReference>
<dbReference type="Proteomes" id="UP000315344">
    <property type="component" value="Unassembled WGS sequence"/>
</dbReference>
<evidence type="ECO:0000259" key="3">
    <source>
        <dbReference type="PROSITE" id="PS51724"/>
    </source>
</evidence>
<evidence type="ECO:0000313" key="4">
    <source>
        <dbReference type="EMBL" id="TKW64678.1"/>
    </source>
</evidence>
<dbReference type="AlphaFoldDB" id="A0A533I4P9"/>
<accession>A0A533I4P9</accession>
<evidence type="ECO:0000256" key="2">
    <source>
        <dbReference type="SAM" id="SignalP"/>
    </source>
</evidence>
<dbReference type="Pfam" id="PF05036">
    <property type="entry name" value="SPOR"/>
    <property type="match status" value="1"/>
</dbReference>
<feature type="chain" id="PRO_5021993232" description="SPOR domain-containing protein" evidence="2">
    <location>
        <begin position="20"/>
        <end position="350"/>
    </location>
</feature>
<dbReference type="PROSITE" id="PS51257">
    <property type="entry name" value="PROKAR_LIPOPROTEIN"/>
    <property type="match status" value="1"/>
</dbReference>
<keyword evidence="1" id="KW-0175">Coiled coil</keyword>
<dbReference type="Gene3D" id="3.30.70.1070">
    <property type="entry name" value="Sporulation related repeat"/>
    <property type="match status" value="1"/>
</dbReference>
<gene>
    <name evidence="4" type="ORF">DI616_18220</name>
</gene>
<dbReference type="EMBL" id="VAFL01000022">
    <property type="protein sequence ID" value="TKW64678.1"/>
    <property type="molecule type" value="Genomic_DNA"/>
</dbReference>
<dbReference type="Pfam" id="PF07283">
    <property type="entry name" value="TrbH"/>
    <property type="match status" value="1"/>
</dbReference>
<feature type="domain" description="SPOR" evidence="3">
    <location>
        <begin position="272"/>
        <end position="350"/>
    </location>
</feature>
<reference evidence="4 5" key="1">
    <citation type="journal article" date="2017" name="Nat. Commun.">
        <title>In situ click chemistry generation of cyclooxygenase-2 inhibitors.</title>
        <authorList>
            <person name="Bhardwaj A."/>
            <person name="Kaur J."/>
            <person name="Wuest M."/>
            <person name="Wuest F."/>
        </authorList>
    </citation>
    <scope>NUCLEOTIDE SEQUENCE [LARGE SCALE GENOMIC DNA]</scope>
    <source>
        <strain evidence="4">S2_012_000_R3_94</strain>
    </source>
</reference>
<dbReference type="InterPro" id="IPR036680">
    <property type="entry name" value="SPOR-like_sf"/>
</dbReference>
<name>A0A533I4P9_PARDE</name>
<dbReference type="InterPro" id="IPR007730">
    <property type="entry name" value="SPOR-like_dom"/>
</dbReference>
<comment type="caution">
    <text evidence="4">The sequence shown here is derived from an EMBL/GenBank/DDBJ whole genome shotgun (WGS) entry which is preliminary data.</text>
</comment>
<protein>
    <recommendedName>
        <fullName evidence="3">SPOR domain-containing protein</fullName>
    </recommendedName>
</protein>
<dbReference type="InterPro" id="IPR010837">
    <property type="entry name" value="Conjugal_tfr_TrbH"/>
</dbReference>
<sequence>MRAASIAAVALLLAGCAWNSGHHGSYATVAAPSDAQAMATDSLAELVKLYPPAISRVAIDPAANDDGFGSALADGLRRRGYAVVEASGKRGGDATALPLRYVVDQPTPGFYRVMLTVAGQSLTRGYTIGEAGVAPSAGWALNLSGASPELVERATRPDLPPDAQQVQAELAAVDAGVAPQAALVPAAAPLRASGYREPSNVVSVPVPPSAPSYTAQRAVDARDAEIADADARVRQMAAKVAEYQEADTAVRTMSAKVAKMQGELARAKARRSAAAAGWRVQFAAFRTDRVARQYWRTLTTKRPSLAALTPRFPRSSKGVTFVQAGPYRTVAFARAVCGGLKATACIVVKA</sequence>
<organism evidence="4 5">
    <name type="scientific">Paracoccus denitrificans</name>
    <dbReference type="NCBI Taxonomy" id="266"/>
    <lineage>
        <taxon>Bacteria</taxon>
        <taxon>Pseudomonadati</taxon>
        <taxon>Pseudomonadota</taxon>
        <taxon>Alphaproteobacteria</taxon>
        <taxon>Rhodobacterales</taxon>
        <taxon>Paracoccaceae</taxon>
        <taxon>Paracoccus</taxon>
    </lineage>
</organism>
<dbReference type="PROSITE" id="PS51724">
    <property type="entry name" value="SPOR"/>
    <property type="match status" value="1"/>
</dbReference>
<keyword evidence="2" id="KW-0732">Signal</keyword>
<evidence type="ECO:0000313" key="5">
    <source>
        <dbReference type="Proteomes" id="UP000315344"/>
    </source>
</evidence>
<evidence type="ECO:0000256" key="1">
    <source>
        <dbReference type="SAM" id="Coils"/>
    </source>
</evidence>
<proteinExistence type="predicted"/>
<feature type="signal peptide" evidence="2">
    <location>
        <begin position="1"/>
        <end position="19"/>
    </location>
</feature>
<feature type="coiled-coil region" evidence="1">
    <location>
        <begin position="226"/>
        <end position="270"/>
    </location>
</feature>